<accession>A0A286RJW5</accession>
<proteinExistence type="predicted"/>
<organism evidence="1 2">
    <name type="scientific">Thermogutta terrifontis</name>
    <dbReference type="NCBI Taxonomy" id="1331910"/>
    <lineage>
        <taxon>Bacteria</taxon>
        <taxon>Pseudomonadati</taxon>
        <taxon>Planctomycetota</taxon>
        <taxon>Planctomycetia</taxon>
        <taxon>Pirellulales</taxon>
        <taxon>Thermoguttaceae</taxon>
        <taxon>Thermogutta</taxon>
    </lineage>
</organism>
<sequence>MCIKLVRLLFHLLHATLPHFGKKHFSQLSNGARLLWVRILPVLLLVKR</sequence>
<dbReference type="AlphaFoldDB" id="A0A286RJW5"/>
<protein>
    <submittedName>
        <fullName evidence="1">Uncharacterized protein</fullName>
    </submittedName>
</protein>
<reference evidence="1 2" key="1">
    <citation type="journal article" name="Front. Microbiol.">
        <title>Sugar Metabolism of the First Thermophilic Planctomycete Thermogutta terrifontis: Comparative Genomic and Transcriptomic Approaches.</title>
        <authorList>
            <person name="Elcheninov A.G."/>
            <person name="Menzel P."/>
            <person name="Gudbergsdottir S.R."/>
            <person name="Slesarev A.I."/>
            <person name="Kadnikov V.V."/>
            <person name="Krogh A."/>
            <person name="Bonch-Osmolovskaya E.A."/>
            <person name="Peng X."/>
            <person name="Kublanov I.V."/>
        </authorList>
    </citation>
    <scope>NUCLEOTIDE SEQUENCE [LARGE SCALE GENOMIC DNA]</scope>
    <source>
        <strain evidence="1 2">R1</strain>
    </source>
</reference>
<evidence type="ECO:0000313" key="2">
    <source>
        <dbReference type="Proteomes" id="UP000215086"/>
    </source>
</evidence>
<dbReference type="KEGG" id="ttf:THTE_3635"/>
<evidence type="ECO:0000313" key="1">
    <source>
        <dbReference type="EMBL" id="ASV76236.1"/>
    </source>
</evidence>
<dbReference type="Proteomes" id="UP000215086">
    <property type="component" value="Chromosome"/>
</dbReference>
<name>A0A286RJW5_9BACT</name>
<gene>
    <name evidence="1" type="ORF">THTE_3635</name>
</gene>
<dbReference type="EMBL" id="CP018477">
    <property type="protein sequence ID" value="ASV76236.1"/>
    <property type="molecule type" value="Genomic_DNA"/>
</dbReference>
<keyword evidence="2" id="KW-1185">Reference proteome</keyword>